<keyword evidence="1" id="KW-0732">Signal</keyword>
<accession>A0A418QU41</accession>
<comment type="caution">
    <text evidence="2">The sequence shown here is derived from an EMBL/GenBank/DDBJ whole genome shotgun (WGS) entry which is preliminary data.</text>
</comment>
<dbReference type="Proteomes" id="UP000284250">
    <property type="component" value="Unassembled WGS sequence"/>
</dbReference>
<dbReference type="AlphaFoldDB" id="A0A418QU41"/>
<evidence type="ECO:0000256" key="1">
    <source>
        <dbReference type="SAM" id="SignalP"/>
    </source>
</evidence>
<reference evidence="2 3" key="2">
    <citation type="submission" date="2019-01" db="EMBL/GenBank/DDBJ databases">
        <title>Hymenobacter humicola sp. nov., isolated from soils in Antarctica.</title>
        <authorList>
            <person name="Sedlacek I."/>
            <person name="Holochova P."/>
            <person name="Kralova S."/>
            <person name="Pantucek R."/>
            <person name="Stankova E."/>
            <person name="Vrbovska V."/>
            <person name="Kristofova L."/>
            <person name="Svec P."/>
            <person name="Busse H.-J."/>
        </authorList>
    </citation>
    <scope>NUCLEOTIDE SEQUENCE [LARGE SCALE GENOMIC DNA]</scope>
    <source>
        <strain evidence="2 3">CCM 8852</strain>
    </source>
</reference>
<evidence type="ECO:0000313" key="2">
    <source>
        <dbReference type="EMBL" id="RIY08757.1"/>
    </source>
</evidence>
<keyword evidence="3" id="KW-1185">Reference proteome</keyword>
<proteinExistence type="predicted"/>
<feature type="signal peptide" evidence="1">
    <location>
        <begin position="1"/>
        <end position="20"/>
    </location>
</feature>
<dbReference type="OrthoDB" id="952442at2"/>
<sequence>MMLKKLLLPLLLGSASAVEAQTNFRPGYIVMATGDTLRGDINLRGQDLNSRQVELRSAGHQASVYTPADIKAYGVVGRQDWEAFELAGEDTPPTSRYFLERLVRGPASLYRVVTRKGVEKYYLLTPAGKLEQLANTRQTRQQDGVDIYVEGREYQQVLATAFQECLHLQPQITTTPFREKALLDLISTYNTRCMGQLPQRVVRQTQLQLQLEALAGIQRGEVAFSGDVIYAGATFRKITPTWGMGIALTSSRSPTISARLEAYYSHEQYGGTYSTAATPNQEIQVTIDYLRIPLLLRYTLPLDKWQLFSQVGYVANVALSHEGMLRYPFYSGYLERRLIPEANLRKLDSGVQAGIGFSKQVIGMHPVSVALRYDWSTGFIDSEGVQAGMNRWGVTLGYGLRKER</sequence>
<feature type="chain" id="PRO_5019148439" evidence="1">
    <location>
        <begin position="21"/>
        <end position="404"/>
    </location>
</feature>
<protein>
    <submittedName>
        <fullName evidence="2">PorT family protein</fullName>
    </submittedName>
</protein>
<gene>
    <name evidence="2" type="ORF">D0T11_13555</name>
</gene>
<dbReference type="RefSeq" id="WP_119656337.1">
    <property type="nucleotide sequence ID" value="NZ_JBHUOI010000041.1"/>
</dbReference>
<organism evidence="2 3">
    <name type="scientific">Hymenobacter rubripertinctus</name>
    <dbReference type="NCBI Taxonomy" id="2029981"/>
    <lineage>
        <taxon>Bacteria</taxon>
        <taxon>Pseudomonadati</taxon>
        <taxon>Bacteroidota</taxon>
        <taxon>Cytophagia</taxon>
        <taxon>Cytophagales</taxon>
        <taxon>Hymenobacteraceae</taxon>
        <taxon>Hymenobacter</taxon>
    </lineage>
</organism>
<evidence type="ECO:0000313" key="3">
    <source>
        <dbReference type="Proteomes" id="UP000284250"/>
    </source>
</evidence>
<name>A0A418QU41_9BACT</name>
<reference evidence="2 3" key="1">
    <citation type="submission" date="2018-09" db="EMBL/GenBank/DDBJ databases">
        <authorList>
            <person name="Zeman M."/>
            <person name="Pardy F."/>
        </authorList>
    </citation>
    <scope>NUCLEOTIDE SEQUENCE [LARGE SCALE GENOMIC DNA]</scope>
    <source>
        <strain evidence="2 3">CCM 8852</strain>
    </source>
</reference>
<dbReference type="EMBL" id="QYCN01000020">
    <property type="protein sequence ID" value="RIY08757.1"/>
    <property type="molecule type" value="Genomic_DNA"/>
</dbReference>